<evidence type="ECO:0000313" key="2">
    <source>
        <dbReference type="Proteomes" id="UP000813444"/>
    </source>
</evidence>
<sequence length="333" mass="37549">MSENRQISDTPEWKLLRSLRQHVLTGRLRTFRRTRGLLKDIGASNWNKMKTIQISLGQIFSMRGLDVIQDCDSWDEPELYSDTHEVLTDLCSLLDSIINPKISLDLRGLEAPYQILKGLLRHIKTTSGSYDLMAGGENVNLFDVSKDMEKAFESLVPCNVFFQMVLFVPDEMQSSPGFTSWSADPQDLFRNHETQASHVLVALFAGLGSCKDHQLLLQLPVLYEAGSDFIAMPSPVDLFLSTCLPTKTAETKPAPPLMKRLGNFLSSRGVQSKEPVPVQSEPETGEIRISREWQEARVELLERIGEKRYRFVTELGATGIVEMAFASVSRIKR</sequence>
<organism evidence="1 2">
    <name type="scientific">Stachybotrys elegans</name>
    <dbReference type="NCBI Taxonomy" id="80388"/>
    <lineage>
        <taxon>Eukaryota</taxon>
        <taxon>Fungi</taxon>
        <taxon>Dikarya</taxon>
        <taxon>Ascomycota</taxon>
        <taxon>Pezizomycotina</taxon>
        <taxon>Sordariomycetes</taxon>
        <taxon>Hypocreomycetidae</taxon>
        <taxon>Hypocreales</taxon>
        <taxon>Stachybotryaceae</taxon>
        <taxon>Stachybotrys</taxon>
    </lineage>
</organism>
<proteinExistence type="predicted"/>
<protein>
    <submittedName>
        <fullName evidence="1">Uncharacterized protein</fullName>
    </submittedName>
</protein>
<reference evidence="1" key="1">
    <citation type="journal article" date="2021" name="Nat. Commun.">
        <title>Genetic determinants of endophytism in the Arabidopsis root mycobiome.</title>
        <authorList>
            <person name="Mesny F."/>
            <person name="Miyauchi S."/>
            <person name="Thiergart T."/>
            <person name="Pickel B."/>
            <person name="Atanasova L."/>
            <person name="Karlsson M."/>
            <person name="Huettel B."/>
            <person name="Barry K.W."/>
            <person name="Haridas S."/>
            <person name="Chen C."/>
            <person name="Bauer D."/>
            <person name="Andreopoulos W."/>
            <person name="Pangilinan J."/>
            <person name="LaButti K."/>
            <person name="Riley R."/>
            <person name="Lipzen A."/>
            <person name="Clum A."/>
            <person name="Drula E."/>
            <person name="Henrissat B."/>
            <person name="Kohler A."/>
            <person name="Grigoriev I.V."/>
            <person name="Martin F.M."/>
            <person name="Hacquard S."/>
        </authorList>
    </citation>
    <scope>NUCLEOTIDE SEQUENCE</scope>
    <source>
        <strain evidence="1">MPI-CAGE-CH-0235</strain>
    </source>
</reference>
<dbReference type="EMBL" id="JAGPNK010000028">
    <property type="protein sequence ID" value="KAH7303797.1"/>
    <property type="molecule type" value="Genomic_DNA"/>
</dbReference>
<accession>A0A8K0SHT1</accession>
<gene>
    <name evidence="1" type="ORF">B0I35DRAFT_155390</name>
</gene>
<keyword evidence="2" id="KW-1185">Reference proteome</keyword>
<evidence type="ECO:0000313" key="1">
    <source>
        <dbReference type="EMBL" id="KAH7303797.1"/>
    </source>
</evidence>
<dbReference type="AlphaFoldDB" id="A0A8K0SHT1"/>
<dbReference type="Proteomes" id="UP000813444">
    <property type="component" value="Unassembled WGS sequence"/>
</dbReference>
<name>A0A8K0SHT1_9HYPO</name>
<comment type="caution">
    <text evidence="1">The sequence shown here is derived from an EMBL/GenBank/DDBJ whole genome shotgun (WGS) entry which is preliminary data.</text>
</comment>